<accession>A0A366LPA7</accession>
<comment type="caution">
    <text evidence="1">The sequence shown here is derived from an EMBL/GenBank/DDBJ whole genome shotgun (WGS) entry which is preliminary data.</text>
</comment>
<dbReference type="OrthoDB" id="4331627at2"/>
<evidence type="ECO:0000313" key="1">
    <source>
        <dbReference type="EMBL" id="RBQ15353.1"/>
    </source>
</evidence>
<name>A0A366LPA7_9ACTN</name>
<dbReference type="EMBL" id="QMEY01000024">
    <property type="protein sequence ID" value="RBQ15353.1"/>
    <property type="molecule type" value="Genomic_DNA"/>
</dbReference>
<dbReference type="Proteomes" id="UP000253303">
    <property type="component" value="Unassembled WGS sequence"/>
</dbReference>
<gene>
    <name evidence="1" type="ORF">DP939_35920</name>
</gene>
<organism evidence="1 2">
    <name type="scientific">Spongiactinospora rosea</name>
    <dbReference type="NCBI Taxonomy" id="2248750"/>
    <lineage>
        <taxon>Bacteria</taxon>
        <taxon>Bacillati</taxon>
        <taxon>Actinomycetota</taxon>
        <taxon>Actinomycetes</taxon>
        <taxon>Streptosporangiales</taxon>
        <taxon>Streptosporangiaceae</taxon>
        <taxon>Spongiactinospora</taxon>
    </lineage>
</organism>
<keyword evidence="2" id="KW-1185">Reference proteome</keyword>
<dbReference type="AlphaFoldDB" id="A0A366LPA7"/>
<reference evidence="1 2" key="1">
    <citation type="submission" date="2018-06" db="EMBL/GenBank/DDBJ databases">
        <title>Sphaerisporangium craniellae sp. nov., isolated from a marine sponge in the South China Sea.</title>
        <authorList>
            <person name="Li L."/>
        </authorList>
    </citation>
    <scope>NUCLEOTIDE SEQUENCE [LARGE SCALE GENOMIC DNA]</scope>
    <source>
        <strain evidence="1 2">LHW63015</strain>
    </source>
</reference>
<protein>
    <submittedName>
        <fullName evidence="1">Uncharacterized protein</fullName>
    </submittedName>
</protein>
<evidence type="ECO:0000313" key="2">
    <source>
        <dbReference type="Proteomes" id="UP000253303"/>
    </source>
</evidence>
<proteinExistence type="predicted"/>
<sequence>MDPDRVLTAAEGIAIKKRVAALKAAPQWRWMGNYGNVYDPVTVANEPPVSGAGAIMFEILDNGLIPAWMYY</sequence>